<keyword evidence="6" id="KW-1185">Reference proteome</keyword>
<dbReference type="Gene3D" id="3.40.50.720">
    <property type="entry name" value="NAD(P)-binding Rossmann-like Domain"/>
    <property type="match status" value="1"/>
</dbReference>
<dbReference type="PANTHER" id="PTHR42840:SF3">
    <property type="entry name" value="BINDING ROSSMANN FOLD OXIDOREDUCTASE, PUTATIVE (AFU_ORTHOLOGUE AFUA_2G10240)-RELATED"/>
    <property type="match status" value="1"/>
</dbReference>
<dbReference type="Pfam" id="PF22725">
    <property type="entry name" value="GFO_IDH_MocA_C3"/>
    <property type="match status" value="1"/>
</dbReference>
<dbReference type="PANTHER" id="PTHR42840">
    <property type="entry name" value="NAD(P)-BINDING ROSSMANN-FOLD SUPERFAMILY PROTEIN-RELATED"/>
    <property type="match status" value="1"/>
</dbReference>
<dbReference type="SUPFAM" id="SSF51735">
    <property type="entry name" value="NAD(P)-binding Rossmann-fold domains"/>
    <property type="match status" value="1"/>
</dbReference>
<dbReference type="InterPro" id="IPR036291">
    <property type="entry name" value="NAD(P)-bd_dom_sf"/>
</dbReference>
<dbReference type="Proteomes" id="UP001487740">
    <property type="component" value="Unassembled WGS sequence"/>
</dbReference>
<feature type="domain" description="GFO/IDH/MocA-like oxidoreductase" evidence="4">
    <location>
        <begin position="184"/>
        <end position="302"/>
    </location>
</feature>
<dbReference type="Gene3D" id="3.30.360.10">
    <property type="entry name" value="Dihydrodipicolinate Reductase, domain 2"/>
    <property type="match status" value="1"/>
</dbReference>
<gene>
    <name evidence="5" type="ORF">O3P69_020587</name>
</gene>
<dbReference type="GO" id="GO:0005737">
    <property type="term" value="C:cytoplasm"/>
    <property type="evidence" value="ECO:0007669"/>
    <property type="project" value="TreeGrafter"/>
</dbReference>
<accession>A0AAW0TN27</accession>
<proteinExistence type="inferred from homology"/>
<dbReference type="SUPFAM" id="SSF55347">
    <property type="entry name" value="Glyceraldehyde-3-phosphate dehydrogenase-like, C-terminal domain"/>
    <property type="match status" value="1"/>
</dbReference>
<dbReference type="GO" id="GO:0000166">
    <property type="term" value="F:nucleotide binding"/>
    <property type="evidence" value="ECO:0007669"/>
    <property type="project" value="InterPro"/>
</dbReference>
<protein>
    <recommendedName>
        <fullName evidence="7">Oxidoreductase YrbE</fullName>
    </recommendedName>
</protein>
<evidence type="ECO:0000313" key="5">
    <source>
        <dbReference type="EMBL" id="KAK8388691.1"/>
    </source>
</evidence>
<feature type="domain" description="Gfo/Idh/MocA-like oxidoreductase N-terminal" evidence="3">
    <location>
        <begin position="53"/>
        <end position="171"/>
    </location>
</feature>
<evidence type="ECO:0000313" key="6">
    <source>
        <dbReference type="Proteomes" id="UP001487740"/>
    </source>
</evidence>
<evidence type="ECO:0000256" key="2">
    <source>
        <dbReference type="ARBA" id="ARBA00023002"/>
    </source>
</evidence>
<keyword evidence="2" id="KW-0560">Oxidoreductase</keyword>
<dbReference type="GO" id="GO:0016491">
    <property type="term" value="F:oxidoreductase activity"/>
    <property type="evidence" value="ECO:0007669"/>
    <property type="project" value="UniProtKB-KW"/>
</dbReference>
<reference evidence="5 6" key="1">
    <citation type="submission" date="2023-03" db="EMBL/GenBank/DDBJ databases">
        <title>High-quality genome of Scylla paramamosain provides insights in environmental adaptation.</title>
        <authorList>
            <person name="Zhang L."/>
        </authorList>
    </citation>
    <scope>NUCLEOTIDE SEQUENCE [LARGE SCALE GENOMIC DNA]</scope>
    <source>
        <strain evidence="5">LZ_2023a</strain>
        <tissue evidence="5">Muscle</tissue>
    </source>
</reference>
<evidence type="ECO:0000259" key="4">
    <source>
        <dbReference type="Pfam" id="PF22725"/>
    </source>
</evidence>
<evidence type="ECO:0000256" key="1">
    <source>
        <dbReference type="ARBA" id="ARBA00010928"/>
    </source>
</evidence>
<dbReference type="AlphaFoldDB" id="A0AAW0TN27"/>
<evidence type="ECO:0000259" key="3">
    <source>
        <dbReference type="Pfam" id="PF01408"/>
    </source>
</evidence>
<dbReference type="InterPro" id="IPR055170">
    <property type="entry name" value="GFO_IDH_MocA-like_dom"/>
</dbReference>
<organism evidence="5 6">
    <name type="scientific">Scylla paramamosain</name>
    <name type="common">Mud crab</name>
    <dbReference type="NCBI Taxonomy" id="85552"/>
    <lineage>
        <taxon>Eukaryota</taxon>
        <taxon>Metazoa</taxon>
        <taxon>Ecdysozoa</taxon>
        <taxon>Arthropoda</taxon>
        <taxon>Crustacea</taxon>
        <taxon>Multicrustacea</taxon>
        <taxon>Malacostraca</taxon>
        <taxon>Eumalacostraca</taxon>
        <taxon>Eucarida</taxon>
        <taxon>Decapoda</taxon>
        <taxon>Pleocyemata</taxon>
        <taxon>Brachyura</taxon>
        <taxon>Eubrachyura</taxon>
        <taxon>Portunoidea</taxon>
        <taxon>Portunidae</taxon>
        <taxon>Portuninae</taxon>
        <taxon>Scylla</taxon>
    </lineage>
</organism>
<dbReference type="Pfam" id="PF01408">
    <property type="entry name" value="GFO_IDH_MocA"/>
    <property type="match status" value="1"/>
</dbReference>
<dbReference type="GO" id="GO:0006740">
    <property type="term" value="P:NADPH regeneration"/>
    <property type="evidence" value="ECO:0007669"/>
    <property type="project" value="TreeGrafter"/>
</dbReference>
<dbReference type="InterPro" id="IPR000683">
    <property type="entry name" value="Gfo/Idh/MocA-like_OxRdtase_N"/>
</dbReference>
<comment type="similarity">
    <text evidence="1">Belongs to the Gfo/Idh/MocA family.</text>
</comment>
<sequence>MATVKYTTPSPFTEKQSAHVTDYRHQGYLIGAGLATESKKYNNPVAEDLKVVNVALFALGRAGSIHLKNIMRSPRMCLKYVVELNRAKMQAVAEEWRLTEEQLVNPEDDERVFKDPSVHGIIIATPTYLHKDLVMRGLQAGKAVFCEKPIAEDLKDTRECYQLAQKMGRPLLCAFNRRFDPSFSHLRQEVHGGAVGRVQIVKTVARDSPVPSIDYLKISGGIFHDCAVHDIDLTCWVLGEYPTHVFASATAFLPEVAAINDHDTVAFTMKFPSGALSMTDLSRNAAYGYDQRLEVFGPKGMVAAGNERPFPMTTSTVKGETQPPVYHSFPSRYQQGYIREMDHFCDVIQGLDDLSVTAENTLRVTSIASTLEKSVISGKMEQVVY</sequence>
<comment type="caution">
    <text evidence="5">The sequence shown here is derived from an EMBL/GenBank/DDBJ whole genome shotgun (WGS) entry which is preliminary data.</text>
</comment>
<dbReference type="EMBL" id="JARAKH010000028">
    <property type="protein sequence ID" value="KAK8388691.1"/>
    <property type="molecule type" value="Genomic_DNA"/>
</dbReference>
<name>A0AAW0TN27_SCYPA</name>
<evidence type="ECO:0008006" key="7">
    <source>
        <dbReference type="Google" id="ProtNLM"/>
    </source>
</evidence>